<dbReference type="PROSITE" id="PS51406">
    <property type="entry name" value="FIBRINOGEN_C_2"/>
    <property type="match status" value="1"/>
</dbReference>
<evidence type="ECO:0000256" key="1">
    <source>
        <dbReference type="SAM" id="MobiDB-lite"/>
    </source>
</evidence>
<dbReference type="SUPFAM" id="SSF56496">
    <property type="entry name" value="Fibrinogen C-terminal domain-like"/>
    <property type="match status" value="1"/>
</dbReference>
<gene>
    <name evidence="3" type="ORF">KP79_PYT25731</name>
</gene>
<dbReference type="InterPro" id="IPR020837">
    <property type="entry name" value="Fibrinogen_CS"/>
</dbReference>
<dbReference type="Gene3D" id="4.10.530.10">
    <property type="entry name" value="Gamma-fibrinogen Carboxyl Terminal Fragment, domain 2"/>
    <property type="match status" value="1"/>
</dbReference>
<dbReference type="PANTHER" id="PTHR19143">
    <property type="entry name" value="FIBRINOGEN/TENASCIN/ANGIOPOEITIN"/>
    <property type="match status" value="1"/>
</dbReference>
<feature type="region of interest" description="Disordered" evidence="1">
    <location>
        <begin position="1"/>
        <end position="21"/>
    </location>
</feature>
<dbReference type="InterPro" id="IPR036056">
    <property type="entry name" value="Fibrinogen-like_C"/>
</dbReference>
<dbReference type="InterPro" id="IPR002181">
    <property type="entry name" value="Fibrinogen_a/b/g_C_dom"/>
</dbReference>
<keyword evidence="4" id="KW-1185">Reference proteome</keyword>
<proteinExistence type="predicted"/>
<sequence length="76" mass="9029">MNYHNGSSFSTKDRDNDRDASHCTEEFYSGWWYYRCSISNLNGRFLSVGIRSVMYWSNFPIPFEITLLKTAIMMIR</sequence>
<dbReference type="AlphaFoldDB" id="A0A210QLN5"/>
<dbReference type="InterPro" id="IPR050373">
    <property type="entry name" value="Fibrinogen_C-term_domain"/>
</dbReference>
<feature type="domain" description="Fibrinogen C-terminal" evidence="2">
    <location>
        <begin position="1"/>
        <end position="76"/>
    </location>
</feature>
<reference evidence="3 4" key="1">
    <citation type="journal article" date="2017" name="Nat. Ecol. Evol.">
        <title>Scallop genome provides insights into evolution of bilaterian karyotype and development.</title>
        <authorList>
            <person name="Wang S."/>
            <person name="Zhang J."/>
            <person name="Jiao W."/>
            <person name="Li J."/>
            <person name="Xun X."/>
            <person name="Sun Y."/>
            <person name="Guo X."/>
            <person name="Huan P."/>
            <person name="Dong B."/>
            <person name="Zhang L."/>
            <person name="Hu X."/>
            <person name="Sun X."/>
            <person name="Wang J."/>
            <person name="Zhao C."/>
            <person name="Wang Y."/>
            <person name="Wang D."/>
            <person name="Huang X."/>
            <person name="Wang R."/>
            <person name="Lv J."/>
            <person name="Li Y."/>
            <person name="Zhang Z."/>
            <person name="Liu B."/>
            <person name="Lu W."/>
            <person name="Hui Y."/>
            <person name="Liang J."/>
            <person name="Zhou Z."/>
            <person name="Hou R."/>
            <person name="Li X."/>
            <person name="Liu Y."/>
            <person name="Li H."/>
            <person name="Ning X."/>
            <person name="Lin Y."/>
            <person name="Zhao L."/>
            <person name="Xing Q."/>
            <person name="Dou J."/>
            <person name="Li Y."/>
            <person name="Mao J."/>
            <person name="Guo H."/>
            <person name="Dou H."/>
            <person name="Li T."/>
            <person name="Mu C."/>
            <person name="Jiang W."/>
            <person name="Fu Q."/>
            <person name="Fu X."/>
            <person name="Miao Y."/>
            <person name="Liu J."/>
            <person name="Yu Q."/>
            <person name="Li R."/>
            <person name="Liao H."/>
            <person name="Li X."/>
            <person name="Kong Y."/>
            <person name="Jiang Z."/>
            <person name="Chourrout D."/>
            <person name="Li R."/>
            <person name="Bao Z."/>
        </authorList>
    </citation>
    <scope>NUCLEOTIDE SEQUENCE [LARGE SCALE GENOMIC DNA]</scope>
    <source>
        <strain evidence="3 4">PY_sf001</strain>
    </source>
</reference>
<comment type="caution">
    <text evidence="3">The sequence shown here is derived from an EMBL/GenBank/DDBJ whole genome shotgun (WGS) entry which is preliminary data.</text>
</comment>
<dbReference type="Proteomes" id="UP000242188">
    <property type="component" value="Unassembled WGS sequence"/>
</dbReference>
<accession>A0A210QLN5</accession>
<dbReference type="Pfam" id="PF00147">
    <property type="entry name" value="Fibrinogen_C"/>
    <property type="match status" value="1"/>
</dbReference>
<feature type="compositionally biased region" description="Polar residues" evidence="1">
    <location>
        <begin position="1"/>
        <end position="10"/>
    </location>
</feature>
<evidence type="ECO:0000313" key="3">
    <source>
        <dbReference type="EMBL" id="OWF49645.1"/>
    </source>
</evidence>
<organism evidence="3 4">
    <name type="scientific">Mizuhopecten yessoensis</name>
    <name type="common">Japanese scallop</name>
    <name type="synonym">Patinopecten yessoensis</name>
    <dbReference type="NCBI Taxonomy" id="6573"/>
    <lineage>
        <taxon>Eukaryota</taxon>
        <taxon>Metazoa</taxon>
        <taxon>Spiralia</taxon>
        <taxon>Lophotrochozoa</taxon>
        <taxon>Mollusca</taxon>
        <taxon>Bivalvia</taxon>
        <taxon>Autobranchia</taxon>
        <taxon>Pteriomorphia</taxon>
        <taxon>Pectinida</taxon>
        <taxon>Pectinoidea</taxon>
        <taxon>Pectinidae</taxon>
        <taxon>Mizuhopecten</taxon>
    </lineage>
</organism>
<name>A0A210QLN5_MIZYE</name>
<dbReference type="GO" id="GO:0005615">
    <property type="term" value="C:extracellular space"/>
    <property type="evidence" value="ECO:0007669"/>
    <property type="project" value="TreeGrafter"/>
</dbReference>
<dbReference type="EMBL" id="NEDP02003013">
    <property type="protein sequence ID" value="OWF49645.1"/>
    <property type="molecule type" value="Genomic_DNA"/>
</dbReference>
<feature type="compositionally biased region" description="Basic and acidic residues" evidence="1">
    <location>
        <begin position="11"/>
        <end position="21"/>
    </location>
</feature>
<protein>
    <submittedName>
        <fullName evidence="3">Ficolin-2</fullName>
    </submittedName>
</protein>
<dbReference type="STRING" id="6573.A0A210QLN5"/>
<evidence type="ECO:0000259" key="2">
    <source>
        <dbReference type="PROSITE" id="PS51406"/>
    </source>
</evidence>
<dbReference type="PROSITE" id="PS00514">
    <property type="entry name" value="FIBRINOGEN_C_1"/>
    <property type="match status" value="1"/>
</dbReference>
<evidence type="ECO:0000313" key="4">
    <source>
        <dbReference type="Proteomes" id="UP000242188"/>
    </source>
</evidence>